<protein>
    <submittedName>
        <fullName evidence="4">894b9f05-b938-4bfd-8707-3d3209d056e6</fullName>
    </submittedName>
</protein>
<evidence type="ECO:0000256" key="1">
    <source>
        <dbReference type="ARBA" id="ARBA00022553"/>
    </source>
</evidence>
<feature type="compositionally biased region" description="Polar residues" evidence="2">
    <location>
        <begin position="822"/>
        <end position="834"/>
    </location>
</feature>
<dbReference type="InterPro" id="IPR027267">
    <property type="entry name" value="AH/BAR_dom_sf"/>
</dbReference>
<dbReference type="PROSITE" id="PS50003">
    <property type="entry name" value="PH_DOMAIN"/>
    <property type="match status" value="1"/>
</dbReference>
<dbReference type="Gene3D" id="2.30.29.30">
    <property type="entry name" value="Pleckstrin-homology domain (PH domain)/Phosphotyrosine-binding domain (PTB)"/>
    <property type="match status" value="1"/>
</dbReference>
<dbReference type="PANTHER" id="PTHR31941:SF16">
    <property type="entry name" value="PHOSPHATIDYLINOSITOL 4,5-BISPHOSPHATE-BINDING PROTEIN SLM1-RELATED"/>
    <property type="match status" value="1"/>
</dbReference>
<feature type="region of interest" description="Disordered" evidence="2">
    <location>
        <begin position="814"/>
        <end position="857"/>
    </location>
</feature>
<dbReference type="Gene3D" id="1.20.1270.60">
    <property type="entry name" value="Arfaptin homology (AH) domain/BAR domain"/>
    <property type="match status" value="1"/>
</dbReference>
<feature type="region of interest" description="Disordered" evidence="2">
    <location>
        <begin position="1"/>
        <end position="124"/>
    </location>
</feature>
<reference evidence="4" key="1">
    <citation type="submission" date="2020-10" db="EMBL/GenBank/DDBJ databases">
        <authorList>
            <person name="Kusch S."/>
        </authorList>
    </citation>
    <scope>NUCLEOTIDE SEQUENCE</scope>
    <source>
        <strain evidence="4">SwB9</strain>
    </source>
</reference>
<evidence type="ECO:0000313" key="5">
    <source>
        <dbReference type="Proteomes" id="UP000624404"/>
    </source>
</evidence>
<feature type="compositionally biased region" description="Basic residues" evidence="2">
    <location>
        <begin position="102"/>
        <end position="118"/>
    </location>
</feature>
<organism evidence="4 5">
    <name type="scientific">Sclerotinia trifoliorum</name>
    <dbReference type="NCBI Taxonomy" id="28548"/>
    <lineage>
        <taxon>Eukaryota</taxon>
        <taxon>Fungi</taxon>
        <taxon>Dikarya</taxon>
        <taxon>Ascomycota</taxon>
        <taxon>Pezizomycotina</taxon>
        <taxon>Leotiomycetes</taxon>
        <taxon>Helotiales</taxon>
        <taxon>Sclerotiniaceae</taxon>
        <taxon>Sclerotinia</taxon>
    </lineage>
</organism>
<dbReference type="InterPro" id="IPR046868">
    <property type="entry name" value="BAR_4"/>
</dbReference>
<dbReference type="AlphaFoldDB" id="A0A8H2VRJ2"/>
<dbReference type="EMBL" id="CAJHIA010000009">
    <property type="protein sequence ID" value="CAD6443016.1"/>
    <property type="molecule type" value="Genomic_DNA"/>
</dbReference>
<feature type="compositionally biased region" description="Polar residues" evidence="2">
    <location>
        <begin position="533"/>
        <end position="547"/>
    </location>
</feature>
<dbReference type="SMART" id="SM00233">
    <property type="entry name" value="PH"/>
    <property type="match status" value="1"/>
</dbReference>
<dbReference type="OrthoDB" id="5598057at2759"/>
<dbReference type="Pfam" id="PF20399">
    <property type="entry name" value="PH_20"/>
    <property type="match status" value="1"/>
</dbReference>
<comment type="caution">
    <text evidence="4">The sequence shown here is derived from an EMBL/GenBank/DDBJ whole genome shotgun (WGS) entry which is preliminary data.</text>
</comment>
<dbReference type="Proteomes" id="UP000624404">
    <property type="component" value="Unassembled WGS sequence"/>
</dbReference>
<evidence type="ECO:0000256" key="2">
    <source>
        <dbReference type="SAM" id="MobiDB-lite"/>
    </source>
</evidence>
<dbReference type="InterPro" id="IPR001849">
    <property type="entry name" value="PH_domain"/>
</dbReference>
<name>A0A8H2VRJ2_9HELO</name>
<keyword evidence="5" id="KW-1185">Reference proteome</keyword>
<gene>
    <name evidence="4" type="ORF">SCLTRI_LOCUS2808</name>
</gene>
<feature type="domain" description="PH" evidence="3">
    <location>
        <begin position="415"/>
        <end position="518"/>
    </location>
</feature>
<dbReference type="SUPFAM" id="SSF50729">
    <property type="entry name" value="PH domain-like"/>
    <property type="match status" value="1"/>
</dbReference>
<dbReference type="InterPro" id="IPR011993">
    <property type="entry name" value="PH-like_dom_sf"/>
</dbReference>
<evidence type="ECO:0000313" key="4">
    <source>
        <dbReference type="EMBL" id="CAD6443016.1"/>
    </source>
</evidence>
<evidence type="ECO:0000259" key="3">
    <source>
        <dbReference type="PROSITE" id="PS50003"/>
    </source>
</evidence>
<accession>A0A8H2VRJ2</accession>
<dbReference type="InterPro" id="IPR046869">
    <property type="entry name" value="SLM1/RGC1-like_PH"/>
</dbReference>
<dbReference type="Pfam" id="PF20400">
    <property type="entry name" value="BAR_4"/>
    <property type="match status" value="1"/>
</dbReference>
<sequence>MSTVSTNSAIPAPSQLHTDQGYGAASTPRARPQSQFVNGGPAVTDYATNELEPPANSQNSHGRFNEEWDASQRGSSIVDGNMHRSHSVMSQGDTLIPSRGGTLKKKTSLKRSSSKRSSRAGSVRSLVVHPQGDIDEFHSAFYSPVPTSGNPTDILANRFQAWRKVLKDLILYFKEIQSQYEHRSKSLSKVSNVINNTTAPSVFLPTGGIDDALQILRNYHKSAIAEANKSRDIEQDVILALTGLRSDLQQKIKEIKGLSGDFKNSVDKEMEATRKAVTALQEGLGQADVNPSQMTGKHDPYLLRLAVDRQVEKQIDEENYLHQAYLNLEASGRELEAIVVGEIQKSYNALAGILKREADTAYAAVDELRTGPIAMPKDHEWTAFVENDEYFVDPKIPVRTPEIIRYPGQDNDLAGCIREGLLERKSKFLKSYTPGWYVLSPTHLHEFRSADKLQAPIMSLYLPEQKLGSHSNEGGSSNKFILKGRQTGALHRGHSWVFRAETRDTLLAWYEDIKTLTEKSPQERNAFVRQHARSVSGTSQRASSISSDGVMDEEDEEPFSAHTSAIVGTQGLKQEQKRPEPGGRFPSDLQVNAARGLQAPLSPSSGSSNFGGEADDAVTTAAALPASGVSHNYGEDPNPASPTHAQMINQAAKEDGVNPYTYEPIQNMNATRNNQHELPTTVAAAGLGGAALGIAGAAAYNDHELQKHREQAAMEATGIAAPDADQLREQADKEAAMIAAPDDNTYEGKAQQQADLEAMAIAAPDMNMSAGRSLGDGSAAPWFNEARETAASTTATTTTEPRSVETLLDPLAQDLGRPTLAAGQNHQSVQSISQLHVPGEFPRPRKEAESSLSSEAI</sequence>
<feature type="region of interest" description="Disordered" evidence="2">
    <location>
        <begin position="529"/>
        <end position="588"/>
    </location>
</feature>
<proteinExistence type="predicted"/>
<feature type="compositionally biased region" description="Polar residues" evidence="2">
    <location>
        <begin position="561"/>
        <end position="573"/>
    </location>
</feature>
<keyword evidence="1" id="KW-0597">Phosphoprotein</keyword>
<dbReference type="PANTHER" id="PTHR31941">
    <property type="entry name" value="CYTOSKELETAL SIGNALING PROTEIN SLM1"/>
    <property type="match status" value="1"/>
</dbReference>
<dbReference type="InterPro" id="IPR043453">
    <property type="entry name" value="Slm1_PH"/>
</dbReference>
<dbReference type="CDD" id="cd13311">
    <property type="entry name" value="PH_Slm1"/>
    <property type="match status" value="1"/>
</dbReference>